<dbReference type="GO" id="GO:0046872">
    <property type="term" value="F:metal ion binding"/>
    <property type="evidence" value="ECO:0007669"/>
    <property type="project" value="UniProtKB-KW"/>
</dbReference>
<sequence length="271" mass="29921">METISFYLRYFRNDPNRYLGCNERAPPARSPKAARAKGYPMIDIRKFDTLGHANHGWLDARHHFSFANYHDPDRMGWGALRVWNDDAIAAQSGFPPHPHRDMEIITYVRTGAISHRDSMGNAGRTAAGDVQVMSAGTGVTHSEFNLEDEETTLFQIWIIPDRAGGNPGWGARQFPKADRSGRFVTLASGIEGDDALPIRADARVAAATVNAGDRVAYDLRAGRHAYLVAAKGRIRVNGEDADPRDGIAIRDVERIEVEALDDAELVLVDSL</sequence>
<dbReference type="EMBL" id="FZPA01000004">
    <property type="protein sequence ID" value="SNS72814.1"/>
    <property type="molecule type" value="Genomic_DNA"/>
</dbReference>
<dbReference type="Gene3D" id="2.60.120.10">
    <property type="entry name" value="Jelly Rolls"/>
    <property type="match status" value="2"/>
</dbReference>
<gene>
    <name evidence="6" type="ORF">SAMN06295955_104110</name>
</gene>
<dbReference type="InterPro" id="IPR014710">
    <property type="entry name" value="RmlC-like_jellyroll"/>
</dbReference>
<feature type="domain" description="Quercetin 2,3-dioxygenase C-terminal cupin" evidence="5">
    <location>
        <begin position="186"/>
        <end position="269"/>
    </location>
</feature>
<dbReference type="SUPFAM" id="SSF51182">
    <property type="entry name" value="RmlC-like cupins"/>
    <property type="match status" value="1"/>
</dbReference>
<evidence type="ECO:0000313" key="7">
    <source>
        <dbReference type="Proteomes" id="UP000198339"/>
    </source>
</evidence>
<evidence type="ECO:0000256" key="2">
    <source>
        <dbReference type="PIRSR" id="PIRSR006232-1"/>
    </source>
</evidence>
<proteinExistence type="inferred from homology"/>
<dbReference type="Pfam" id="PF17954">
    <property type="entry name" value="Pirin_C_2"/>
    <property type="match status" value="1"/>
</dbReference>
<dbReference type="InterPro" id="IPR011051">
    <property type="entry name" value="RmlC_Cupin_sf"/>
</dbReference>
<feature type="binding site" evidence="2">
    <location>
        <position position="97"/>
    </location>
    <ligand>
        <name>Fe cation</name>
        <dbReference type="ChEBI" id="CHEBI:24875"/>
    </ligand>
</feature>
<keyword evidence="7" id="KW-1185">Reference proteome</keyword>
<evidence type="ECO:0000313" key="6">
    <source>
        <dbReference type="EMBL" id="SNS72814.1"/>
    </source>
</evidence>
<dbReference type="InterPro" id="IPR041602">
    <property type="entry name" value="Quercetinase_C"/>
</dbReference>
<feature type="binding site" evidence="2">
    <location>
        <position position="141"/>
    </location>
    <ligand>
        <name>Fe cation</name>
        <dbReference type="ChEBI" id="CHEBI:24875"/>
    </ligand>
</feature>
<evidence type="ECO:0008006" key="8">
    <source>
        <dbReference type="Google" id="ProtNLM"/>
    </source>
</evidence>
<dbReference type="Proteomes" id="UP000198339">
    <property type="component" value="Unassembled WGS sequence"/>
</dbReference>
<dbReference type="InterPro" id="IPR012093">
    <property type="entry name" value="Pirin"/>
</dbReference>
<dbReference type="AlphaFoldDB" id="A0A239GXP1"/>
<dbReference type="PIRSF" id="PIRSF006232">
    <property type="entry name" value="Pirin"/>
    <property type="match status" value="1"/>
</dbReference>
<keyword evidence="2" id="KW-0479">Metal-binding</keyword>
<feature type="domain" description="Pirin N-terminal" evidence="4">
    <location>
        <begin position="50"/>
        <end position="158"/>
    </location>
</feature>
<reference evidence="6 7" key="1">
    <citation type="submission" date="2017-06" db="EMBL/GenBank/DDBJ databases">
        <authorList>
            <person name="Kim H.J."/>
            <person name="Triplett B.A."/>
        </authorList>
    </citation>
    <scope>NUCLEOTIDE SEQUENCE [LARGE SCALE GENOMIC DNA]</scope>
    <source>
        <strain evidence="6 7">DS15</strain>
    </source>
</reference>
<comment type="cofactor">
    <cofactor evidence="2">
        <name>Fe cation</name>
        <dbReference type="ChEBI" id="CHEBI:24875"/>
    </cofactor>
    <text evidence="2">Binds 1 Fe cation per subunit.</text>
</comment>
<feature type="binding site" evidence="2">
    <location>
        <position position="99"/>
    </location>
    <ligand>
        <name>Fe cation</name>
        <dbReference type="ChEBI" id="CHEBI:24875"/>
    </ligand>
</feature>
<protein>
    <recommendedName>
        <fullName evidence="8">Pirin N-terminal domain-containing protein</fullName>
    </recommendedName>
</protein>
<accession>A0A239GXP1</accession>
<name>A0A239GXP1_9SPHN</name>
<dbReference type="PANTHER" id="PTHR43212:SF3">
    <property type="entry name" value="QUERCETIN 2,3-DIOXYGENASE"/>
    <property type="match status" value="1"/>
</dbReference>
<dbReference type="InterPro" id="IPR003829">
    <property type="entry name" value="Pirin_N_dom"/>
</dbReference>
<dbReference type="CDD" id="cd02910">
    <property type="entry name" value="cupin_Yhhw_N"/>
    <property type="match status" value="1"/>
</dbReference>
<feature type="binding site" evidence="2">
    <location>
        <position position="143"/>
    </location>
    <ligand>
        <name>Fe cation</name>
        <dbReference type="ChEBI" id="CHEBI:24875"/>
    </ligand>
</feature>
<evidence type="ECO:0000259" key="4">
    <source>
        <dbReference type="Pfam" id="PF02678"/>
    </source>
</evidence>
<evidence type="ECO:0000256" key="1">
    <source>
        <dbReference type="ARBA" id="ARBA00008416"/>
    </source>
</evidence>
<dbReference type="Pfam" id="PF02678">
    <property type="entry name" value="Pirin"/>
    <property type="match status" value="1"/>
</dbReference>
<dbReference type="PANTHER" id="PTHR43212">
    <property type="entry name" value="QUERCETIN 2,3-DIOXYGENASE"/>
    <property type="match status" value="1"/>
</dbReference>
<comment type="similarity">
    <text evidence="1 3">Belongs to the pirin family.</text>
</comment>
<evidence type="ECO:0000256" key="3">
    <source>
        <dbReference type="RuleBase" id="RU003457"/>
    </source>
</evidence>
<evidence type="ECO:0000259" key="5">
    <source>
        <dbReference type="Pfam" id="PF17954"/>
    </source>
</evidence>
<keyword evidence="2" id="KW-0408">Iron</keyword>
<organism evidence="6 7">
    <name type="scientific">Sphingopyxis indica</name>
    <dbReference type="NCBI Taxonomy" id="436663"/>
    <lineage>
        <taxon>Bacteria</taxon>
        <taxon>Pseudomonadati</taxon>
        <taxon>Pseudomonadota</taxon>
        <taxon>Alphaproteobacteria</taxon>
        <taxon>Sphingomonadales</taxon>
        <taxon>Sphingomonadaceae</taxon>
        <taxon>Sphingopyxis</taxon>
    </lineage>
</organism>